<proteinExistence type="predicted"/>
<feature type="domain" description="Methyltransferase type 11" evidence="2">
    <location>
        <begin position="128"/>
        <end position="221"/>
    </location>
</feature>
<accession>A0A2T5PAL3</accession>
<reference evidence="3 4" key="1">
    <citation type="submission" date="2018-04" db="EMBL/GenBank/DDBJ databases">
        <title>Pseudomonas sp. nov., isolated from mangrove soil.</title>
        <authorList>
            <person name="Chen C."/>
        </authorList>
    </citation>
    <scope>NUCLEOTIDE SEQUENCE [LARGE SCALE GENOMIC DNA]</scope>
    <source>
        <strain evidence="3 4">TC-11</strain>
    </source>
</reference>
<organism evidence="3 4">
    <name type="scientific">Pseudomonas mangrovi</name>
    <dbReference type="NCBI Taxonomy" id="2161748"/>
    <lineage>
        <taxon>Bacteria</taxon>
        <taxon>Pseudomonadati</taxon>
        <taxon>Pseudomonadota</taxon>
        <taxon>Gammaproteobacteria</taxon>
        <taxon>Pseudomonadales</taxon>
        <taxon>Pseudomonadaceae</taxon>
        <taxon>Pseudomonas</taxon>
    </lineage>
</organism>
<dbReference type="OrthoDB" id="323463at2"/>
<dbReference type="RefSeq" id="WP_108106685.1">
    <property type="nucleotide sequence ID" value="NZ_QASN01000014.1"/>
</dbReference>
<comment type="caution">
    <text evidence="3">The sequence shown here is derived from an EMBL/GenBank/DDBJ whole genome shotgun (WGS) entry which is preliminary data.</text>
</comment>
<dbReference type="InterPro" id="IPR050508">
    <property type="entry name" value="Methyltransf_Superfamily"/>
</dbReference>
<dbReference type="CDD" id="cd02440">
    <property type="entry name" value="AdoMet_MTases"/>
    <property type="match status" value="1"/>
</dbReference>
<dbReference type="InterPro" id="IPR029063">
    <property type="entry name" value="SAM-dependent_MTases_sf"/>
</dbReference>
<sequence length="299" mass="33452">MNTASTTFAPAPAETPPQVAPPAIDWATVELPEAWADHLQFSRLSDLRRLWRSLSGRERQPVALPEGMPGAERIPAYVLQEFHNLPNGNYSRRFSRGYAKGFDRSMLGTLREGRPRIARALAGAERALDLGSGAGHLAMALHAQGIGEVWGLEPSPYLLQQAAQAAPQIRWEQGTGEDSRLPSDYFDAVGVCFVFHEVPPRYLRQILAELARITRPGARLAVLEPSPEQWRLGFPSLARRYGWRGLYFRALARHVHEPFLDAWHKQDFGALLAEYGFRLVEDDIGCPFRFFVAERIAGA</sequence>
<dbReference type="InterPro" id="IPR013216">
    <property type="entry name" value="Methyltransf_11"/>
</dbReference>
<dbReference type="GO" id="GO:0032259">
    <property type="term" value="P:methylation"/>
    <property type="evidence" value="ECO:0007669"/>
    <property type="project" value="UniProtKB-KW"/>
</dbReference>
<protein>
    <submittedName>
        <fullName evidence="3">Class I SAM-dependent methyltransferase</fullName>
    </submittedName>
</protein>
<evidence type="ECO:0000256" key="1">
    <source>
        <dbReference type="SAM" id="MobiDB-lite"/>
    </source>
</evidence>
<name>A0A2T5PAL3_9PSED</name>
<dbReference type="AlphaFoldDB" id="A0A2T5PAL3"/>
<keyword evidence="3" id="KW-0808">Transferase</keyword>
<dbReference type="Gene3D" id="3.40.50.150">
    <property type="entry name" value="Vaccinia Virus protein VP39"/>
    <property type="match status" value="1"/>
</dbReference>
<dbReference type="PANTHER" id="PTHR42912">
    <property type="entry name" value="METHYLTRANSFERASE"/>
    <property type="match status" value="1"/>
</dbReference>
<dbReference type="EMBL" id="QASN01000014">
    <property type="protein sequence ID" value="PTU74783.1"/>
    <property type="molecule type" value="Genomic_DNA"/>
</dbReference>
<feature type="region of interest" description="Disordered" evidence="1">
    <location>
        <begin position="1"/>
        <end position="20"/>
    </location>
</feature>
<evidence type="ECO:0000313" key="3">
    <source>
        <dbReference type="EMBL" id="PTU74783.1"/>
    </source>
</evidence>
<dbReference type="Pfam" id="PF08241">
    <property type="entry name" value="Methyltransf_11"/>
    <property type="match status" value="1"/>
</dbReference>
<dbReference type="SUPFAM" id="SSF53335">
    <property type="entry name" value="S-adenosyl-L-methionine-dependent methyltransferases"/>
    <property type="match status" value="1"/>
</dbReference>
<keyword evidence="3" id="KW-0489">Methyltransferase</keyword>
<evidence type="ECO:0000259" key="2">
    <source>
        <dbReference type="Pfam" id="PF08241"/>
    </source>
</evidence>
<keyword evidence="4" id="KW-1185">Reference proteome</keyword>
<dbReference type="Proteomes" id="UP000244064">
    <property type="component" value="Unassembled WGS sequence"/>
</dbReference>
<gene>
    <name evidence="3" type="ORF">DBO85_07730</name>
</gene>
<feature type="compositionally biased region" description="Low complexity" evidence="1">
    <location>
        <begin position="1"/>
        <end position="12"/>
    </location>
</feature>
<evidence type="ECO:0000313" key="4">
    <source>
        <dbReference type="Proteomes" id="UP000244064"/>
    </source>
</evidence>
<dbReference type="GO" id="GO:0008757">
    <property type="term" value="F:S-adenosylmethionine-dependent methyltransferase activity"/>
    <property type="evidence" value="ECO:0007669"/>
    <property type="project" value="InterPro"/>
</dbReference>